<keyword evidence="2" id="KW-1185">Reference proteome</keyword>
<protein>
    <submittedName>
        <fullName evidence="1">Uncharacterized protein</fullName>
    </submittedName>
</protein>
<gene>
    <name evidence="1" type="ORF">M0R45_036184</name>
</gene>
<accession>A0AAW1VWA8</accession>
<dbReference type="Proteomes" id="UP001457282">
    <property type="component" value="Unassembled WGS sequence"/>
</dbReference>
<reference evidence="1 2" key="1">
    <citation type="journal article" date="2023" name="G3 (Bethesda)">
        <title>A chromosome-length genome assembly and annotation of blackberry (Rubus argutus, cv. 'Hillquist').</title>
        <authorList>
            <person name="Bruna T."/>
            <person name="Aryal R."/>
            <person name="Dudchenko O."/>
            <person name="Sargent D.J."/>
            <person name="Mead D."/>
            <person name="Buti M."/>
            <person name="Cavallini A."/>
            <person name="Hytonen T."/>
            <person name="Andres J."/>
            <person name="Pham M."/>
            <person name="Weisz D."/>
            <person name="Mascagni F."/>
            <person name="Usai G."/>
            <person name="Natali L."/>
            <person name="Bassil N."/>
            <person name="Fernandez G.E."/>
            <person name="Lomsadze A."/>
            <person name="Armour M."/>
            <person name="Olukolu B."/>
            <person name="Poorten T."/>
            <person name="Britton C."/>
            <person name="Davik J."/>
            <person name="Ashrafi H."/>
            <person name="Aiden E.L."/>
            <person name="Borodovsky M."/>
            <person name="Worthington M."/>
        </authorList>
    </citation>
    <scope>NUCLEOTIDE SEQUENCE [LARGE SCALE GENOMIC DNA]</scope>
    <source>
        <strain evidence="1">PI 553951</strain>
    </source>
</reference>
<dbReference type="EMBL" id="JBEDUW010000007">
    <property type="protein sequence ID" value="KAK9912316.1"/>
    <property type="molecule type" value="Genomic_DNA"/>
</dbReference>
<proteinExistence type="predicted"/>
<organism evidence="1 2">
    <name type="scientific">Rubus argutus</name>
    <name type="common">Southern blackberry</name>
    <dbReference type="NCBI Taxonomy" id="59490"/>
    <lineage>
        <taxon>Eukaryota</taxon>
        <taxon>Viridiplantae</taxon>
        <taxon>Streptophyta</taxon>
        <taxon>Embryophyta</taxon>
        <taxon>Tracheophyta</taxon>
        <taxon>Spermatophyta</taxon>
        <taxon>Magnoliopsida</taxon>
        <taxon>eudicotyledons</taxon>
        <taxon>Gunneridae</taxon>
        <taxon>Pentapetalae</taxon>
        <taxon>rosids</taxon>
        <taxon>fabids</taxon>
        <taxon>Rosales</taxon>
        <taxon>Rosaceae</taxon>
        <taxon>Rosoideae</taxon>
        <taxon>Rosoideae incertae sedis</taxon>
        <taxon>Rubus</taxon>
    </lineage>
</organism>
<evidence type="ECO:0000313" key="1">
    <source>
        <dbReference type="EMBL" id="KAK9912316.1"/>
    </source>
</evidence>
<dbReference type="AlphaFoldDB" id="A0AAW1VWA8"/>
<comment type="caution">
    <text evidence="1">The sequence shown here is derived from an EMBL/GenBank/DDBJ whole genome shotgun (WGS) entry which is preliminary data.</text>
</comment>
<name>A0AAW1VWA8_RUBAR</name>
<evidence type="ECO:0000313" key="2">
    <source>
        <dbReference type="Proteomes" id="UP001457282"/>
    </source>
</evidence>
<sequence length="114" mass="12549">MDRKWIRNRRLRHKQEYIDGILSFIEVAKQHREHGETVPSPTPIVQDAPGPIDDIHNILNDAFPVVEEAQDVDMEDCLEGGGDTLGGMGDAIGADEGAKVNRIEADQVVESAMS</sequence>